<dbReference type="EMBL" id="WJBH02000002">
    <property type="protein sequence ID" value="KAI9563590.1"/>
    <property type="molecule type" value="Genomic_DNA"/>
</dbReference>
<name>A0AAD5LIY2_9CRUS</name>
<accession>A0AAD5LIY2</accession>
<organism evidence="1 2">
    <name type="scientific">Daphnia sinensis</name>
    <dbReference type="NCBI Taxonomy" id="1820382"/>
    <lineage>
        <taxon>Eukaryota</taxon>
        <taxon>Metazoa</taxon>
        <taxon>Ecdysozoa</taxon>
        <taxon>Arthropoda</taxon>
        <taxon>Crustacea</taxon>
        <taxon>Branchiopoda</taxon>
        <taxon>Diplostraca</taxon>
        <taxon>Cladocera</taxon>
        <taxon>Anomopoda</taxon>
        <taxon>Daphniidae</taxon>
        <taxon>Daphnia</taxon>
        <taxon>Daphnia similis group</taxon>
    </lineage>
</organism>
<gene>
    <name evidence="1" type="ORF">GHT06_011054</name>
</gene>
<comment type="caution">
    <text evidence="1">The sequence shown here is derived from an EMBL/GenBank/DDBJ whole genome shotgun (WGS) entry which is preliminary data.</text>
</comment>
<reference evidence="1 2" key="1">
    <citation type="submission" date="2022-05" db="EMBL/GenBank/DDBJ databases">
        <title>A multi-omics perspective on studying reproductive biology in Daphnia sinensis.</title>
        <authorList>
            <person name="Jia J."/>
        </authorList>
    </citation>
    <scope>NUCLEOTIDE SEQUENCE [LARGE SCALE GENOMIC DNA]</scope>
    <source>
        <strain evidence="1 2">WSL</strain>
    </source>
</reference>
<protein>
    <submittedName>
        <fullName evidence="1">Uncharacterized protein</fullName>
    </submittedName>
</protein>
<sequence>MMRRMNHVDQREADGRGELRLLCTIFPSFRQVDTFWCNPFWTFCVDDDSH</sequence>
<dbReference type="Proteomes" id="UP000820818">
    <property type="component" value="Linkage Group LG2"/>
</dbReference>
<keyword evidence="2" id="KW-1185">Reference proteome</keyword>
<dbReference type="AlphaFoldDB" id="A0AAD5LIY2"/>
<evidence type="ECO:0000313" key="1">
    <source>
        <dbReference type="EMBL" id="KAI9563590.1"/>
    </source>
</evidence>
<proteinExistence type="predicted"/>
<evidence type="ECO:0000313" key="2">
    <source>
        <dbReference type="Proteomes" id="UP000820818"/>
    </source>
</evidence>